<reference evidence="1 2" key="1">
    <citation type="journal article" date="2022" name="Int. J. Syst. Evol. Microbiol.">
        <title>Pseudomonas fitomaticsae sp. nov., isolated at Marimurtra Botanical Garden in Blanes, Catalonia, Spain.</title>
        <authorList>
            <person name="Atanasov K.E."/>
            <person name="Galbis D.M."/>
            <person name="Cornado D."/>
            <person name="Serpico A."/>
            <person name="Sanchez G."/>
            <person name="Bosch M."/>
            <person name="Ferrer A."/>
            <person name="Altabella T."/>
        </authorList>
    </citation>
    <scope>NUCLEOTIDE SEQUENCE [LARGE SCALE GENOMIC DNA]</scope>
    <source>
        <strain evidence="1 2">FIT81</strain>
    </source>
</reference>
<protein>
    <submittedName>
        <fullName evidence="1">Uncharacterized protein</fullName>
    </submittedName>
</protein>
<evidence type="ECO:0000313" key="1">
    <source>
        <dbReference type="EMBL" id="UFQ00883.1"/>
    </source>
</evidence>
<name>A0ABY3Q3Y9_9PSED</name>
<dbReference type="Proteomes" id="UP001162907">
    <property type="component" value="Chromosome"/>
</dbReference>
<keyword evidence="2" id="KW-1185">Reference proteome</keyword>
<gene>
    <name evidence="1" type="ORF">KJY40_04095</name>
</gene>
<organism evidence="1 2">
    <name type="scientific">Pseudomonas fitomaticsae</name>
    <dbReference type="NCBI Taxonomy" id="2837969"/>
    <lineage>
        <taxon>Bacteria</taxon>
        <taxon>Pseudomonadati</taxon>
        <taxon>Pseudomonadota</taxon>
        <taxon>Gammaproteobacteria</taxon>
        <taxon>Pseudomonadales</taxon>
        <taxon>Pseudomonadaceae</taxon>
        <taxon>Pseudomonas</taxon>
    </lineage>
</organism>
<dbReference type="EMBL" id="CP075567">
    <property type="protein sequence ID" value="UFQ00883.1"/>
    <property type="molecule type" value="Genomic_DNA"/>
</dbReference>
<accession>A0ABY3Q3Y9</accession>
<proteinExistence type="predicted"/>
<sequence>MELQVEESKAGNQLSDGGSSSVLNSNLLAFLSGLSRQDKQYIKDSMRWAEYQADLRSDRKRNPVAWFEFYSGGLWSVGWGLEQDPVIVVDKNFSGDLLDSWASSLSTLLSREKIRRMRETFQLLEFHPAGMDLFAQSTREWGDFRFSPAQYNRHSELEIVISNVRLLSSNWASRYLFWDLEYAKSQLDIQARRFVIRSRTMDKYRADLTEAVREMRQREIELA</sequence>
<evidence type="ECO:0000313" key="2">
    <source>
        <dbReference type="Proteomes" id="UP001162907"/>
    </source>
</evidence>
<dbReference type="RefSeq" id="WP_230735140.1">
    <property type="nucleotide sequence ID" value="NZ_CP075567.1"/>
</dbReference>